<dbReference type="EMBL" id="BAAAVS010000020">
    <property type="protein sequence ID" value="GAA3033590.1"/>
    <property type="molecule type" value="Genomic_DNA"/>
</dbReference>
<gene>
    <name evidence="10" type="primary">folK</name>
    <name evidence="10" type="ORF">GCM10010528_13290</name>
</gene>
<keyword evidence="7" id="KW-0067">ATP-binding</keyword>
<evidence type="ECO:0000256" key="8">
    <source>
        <dbReference type="ARBA" id="ARBA00022909"/>
    </source>
</evidence>
<sequence>MTTAILSVGSNVGDRLAHLAVVVGGFTAPGDHVVAISPVYVTPPWGGVEQDDFYNIAMIVTGRRDGSSWLRRGAELEAAADRRRDVHWGPRTLDVDVIAVRDDSGRPVFRATDELTLPHPRAHERGFVLIPWLAIDPTAVLDLPDGSSPAVADLIAALNPAERSGIETLGAEPPWRLGAVR</sequence>
<dbReference type="PANTHER" id="PTHR43071">
    <property type="entry name" value="2-AMINO-4-HYDROXY-6-HYDROXYMETHYLDIHYDROPTERIDINE PYROPHOSPHOKINASE"/>
    <property type="match status" value="1"/>
</dbReference>
<organism evidence="10 11">
    <name type="scientific">Gordonia defluvii</name>
    <dbReference type="NCBI Taxonomy" id="283718"/>
    <lineage>
        <taxon>Bacteria</taxon>
        <taxon>Bacillati</taxon>
        <taxon>Actinomycetota</taxon>
        <taxon>Actinomycetes</taxon>
        <taxon>Mycobacteriales</taxon>
        <taxon>Gordoniaceae</taxon>
        <taxon>Gordonia</taxon>
    </lineage>
</organism>
<dbReference type="Pfam" id="PF01288">
    <property type="entry name" value="HPPK"/>
    <property type="match status" value="1"/>
</dbReference>
<evidence type="ECO:0000256" key="6">
    <source>
        <dbReference type="ARBA" id="ARBA00022777"/>
    </source>
</evidence>
<reference evidence="11" key="1">
    <citation type="journal article" date="2019" name="Int. J. Syst. Evol. Microbiol.">
        <title>The Global Catalogue of Microorganisms (GCM) 10K type strain sequencing project: providing services to taxonomists for standard genome sequencing and annotation.</title>
        <authorList>
            <consortium name="The Broad Institute Genomics Platform"/>
            <consortium name="The Broad Institute Genome Sequencing Center for Infectious Disease"/>
            <person name="Wu L."/>
            <person name="Ma J."/>
        </authorList>
    </citation>
    <scope>NUCLEOTIDE SEQUENCE [LARGE SCALE GENOMIC DNA]</scope>
    <source>
        <strain evidence="11">JCM 14234</strain>
    </source>
</reference>
<evidence type="ECO:0000256" key="5">
    <source>
        <dbReference type="ARBA" id="ARBA00022741"/>
    </source>
</evidence>
<name>A0ABP6LAC4_9ACTN</name>
<comment type="pathway">
    <text evidence="2">Cofactor biosynthesis; tetrahydrofolate biosynthesis; 2-amino-4-hydroxy-6-hydroxymethyl-7,8-dihydropteridine diphosphate from 7,8-dihydroneopterin triphosphate: step 4/4.</text>
</comment>
<accession>A0ABP6LAC4</accession>
<evidence type="ECO:0000313" key="10">
    <source>
        <dbReference type="EMBL" id="GAA3033590.1"/>
    </source>
</evidence>
<dbReference type="Proteomes" id="UP001501035">
    <property type="component" value="Unassembled WGS sequence"/>
</dbReference>
<feature type="domain" description="7,8-dihydro-6-hydroxymethylpterin-pyrophosphokinase" evidence="9">
    <location>
        <begin position="87"/>
        <end position="98"/>
    </location>
</feature>
<dbReference type="InterPro" id="IPR000550">
    <property type="entry name" value="Hppk"/>
</dbReference>
<comment type="caution">
    <text evidence="10">The sequence shown here is derived from an EMBL/GenBank/DDBJ whole genome shotgun (WGS) entry which is preliminary data.</text>
</comment>
<dbReference type="PROSITE" id="PS00794">
    <property type="entry name" value="HPPK"/>
    <property type="match status" value="1"/>
</dbReference>
<evidence type="ECO:0000256" key="1">
    <source>
        <dbReference type="ARBA" id="ARBA00000198"/>
    </source>
</evidence>
<evidence type="ECO:0000256" key="2">
    <source>
        <dbReference type="ARBA" id="ARBA00005051"/>
    </source>
</evidence>
<dbReference type="PANTHER" id="PTHR43071:SF1">
    <property type="entry name" value="2-AMINO-4-HYDROXY-6-HYDROXYMETHYLDIHYDROPTERIDINE PYROPHOSPHOKINASE"/>
    <property type="match status" value="1"/>
</dbReference>
<keyword evidence="6" id="KW-0418">Kinase</keyword>
<keyword evidence="8" id="KW-0289">Folate biosynthesis</keyword>
<evidence type="ECO:0000256" key="3">
    <source>
        <dbReference type="ARBA" id="ARBA00013253"/>
    </source>
</evidence>
<protein>
    <recommendedName>
        <fullName evidence="3">2-amino-4-hydroxy-6-hydroxymethyldihydropteridine diphosphokinase</fullName>
        <ecNumber evidence="3">2.7.6.3</ecNumber>
    </recommendedName>
</protein>
<keyword evidence="4" id="KW-0808">Transferase</keyword>
<dbReference type="CDD" id="cd00483">
    <property type="entry name" value="HPPK"/>
    <property type="match status" value="1"/>
</dbReference>
<evidence type="ECO:0000313" key="11">
    <source>
        <dbReference type="Proteomes" id="UP001501035"/>
    </source>
</evidence>
<dbReference type="Gene3D" id="3.30.70.560">
    <property type="entry name" value="7,8-Dihydro-6-hydroxymethylpterin-pyrophosphokinase HPPK"/>
    <property type="match status" value="1"/>
</dbReference>
<dbReference type="SUPFAM" id="SSF55083">
    <property type="entry name" value="6-hydroxymethyl-7,8-dihydropterin pyrophosphokinase, HPPK"/>
    <property type="match status" value="1"/>
</dbReference>
<dbReference type="RefSeq" id="WP_290706222.1">
    <property type="nucleotide sequence ID" value="NZ_BAAAVS010000020.1"/>
</dbReference>
<keyword evidence="5" id="KW-0547">Nucleotide-binding</keyword>
<dbReference type="InterPro" id="IPR035907">
    <property type="entry name" value="Hppk_sf"/>
</dbReference>
<evidence type="ECO:0000259" key="9">
    <source>
        <dbReference type="PROSITE" id="PS00794"/>
    </source>
</evidence>
<dbReference type="NCBIfam" id="TIGR01498">
    <property type="entry name" value="folK"/>
    <property type="match status" value="1"/>
</dbReference>
<evidence type="ECO:0000256" key="7">
    <source>
        <dbReference type="ARBA" id="ARBA00022840"/>
    </source>
</evidence>
<dbReference type="EC" id="2.7.6.3" evidence="3"/>
<comment type="catalytic activity">
    <reaction evidence="1">
        <text>6-hydroxymethyl-7,8-dihydropterin + ATP = (7,8-dihydropterin-6-yl)methyl diphosphate + AMP + H(+)</text>
        <dbReference type="Rhea" id="RHEA:11412"/>
        <dbReference type="ChEBI" id="CHEBI:15378"/>
        <dbReference type="ChEBI" id="CHEBI:30616"/>
        <dbReference type="ChEBI" id="CHEBI:44841"/>
        <dbReference type="ChEBI" id="CHEBI:72950"/>
        <dbReference type="ChEBI" id="CHEBI:456215"/>
        <dbReference type="EC" id="2.7.6.3"/>
    </reaction>
</comment>
<evidence type="ECO:0000256" key="4">
    <source>
        <dbReference type="ARBA" id="ARBA00022679"/>
    </source>
</evidence>
<keyword evidence="11" id="KW-1185">Reference proteome</keyword>
<proteinExistence type="predicted"/>